<feature type="domain" description="Protein kinase" evidence="1">
    <location>
        <begin position="1"/>
        <end position="143"/>
    </location>
</feature>
<keyword evidence="2" id="KW-1185">Reference proteome</keyword>
<dbReference type="WBParaSite" id="PEQ_0000088501-mRNA-1">
    <property type="protein sequence ID" value="PEQ_0000088501-mRNA-1"/>
    <property type="gene ID" value="PEQ_0000088501"/>
</dbReference>
<proteinExistence type="predicted"/>
<dbReference type="GO" id="GO:0005524">
    <property type="term" value="F:ATP binding"/>
    <property type="evidence" value="ECO:0007669"/>
    <property type="project" value="InterPro"/>
</dbReference>
<dbReference type="PANTHER" id="PTHR24416:SF611">
    <property type="entry name" value="TYROSINE-PROTEIN KINASE TRANSMEMBRANE RECEPTOR ROR"/>
    <property type="match status" value="1"/>
</dbReference>
<dbReference type="GO" id="GO:0005886">
    <property type="term" value="C:plasma membrane"/>
    <property type="evidence" value="ECO:0007669"/>
    <property type="project" value="TreeGrafter"/>
</dbReference>
<dbReference type="GO" id="GO:0043235">
    <property type="term" value="C:receptor complex"/>
    <property type="evidence" value="ECO:0007669"/>
    <property type="project" value="TreeGrafter"/>
</dbReference>
<dbReference type="InterPro" id="IPR000719">
    <property type="entry name" value="Prot_kinase_dom"/>
</dbReference>
<evidence type="ECO:0000313" key="3">
    <source>
        <dbReference type="WBParaSite" id="PEQ_0000088501-mRNA-1"/>
    </source>
</evidence>
<organism evidence="2 3">
    <name type="scientific">Parascaris equorum</name>
    <name type="common">Equine roundworm</name>
    <dbReference type="NCBI Taxonomy" id="6256"/>
    <lineage>
        <taxon>Eukaryota</taxon>
        <taxon>Metazoa</taxon>
        <taxon>Ecdysozoa</taxon>
        <taxon>Nematoda</taxon>
        <taxon>Chromadorea</taxon>
        <taxon>Rhabditida</taxon>
        <taxon>Spirurina</taxon>
        <taxon>Ascaridomorpha</taxon>
        <taxon>Ascaridoidea</taxon>
        <taxon>Ascarididae</taxon>
        <taxon>Parascaris</taxon>
    </lineage>
</organism>
<dbReference type="GO" id="GO:0004714">
    <property type="term" value="F:transmembrane receptor protein tyrosine kinase activity"/>
    <property type="evidence" value="ECO:0007669"/>
    <property type="project" value="TreeGrafter"/>
</dbReference>
<accession>A0A914R865</accession>
<dbReference type="Proteomes" id="UP000887564">
    <property type="component" value="Unplaced"/>
</dbReference>
<protein>
    <submittedName>
        <fullName evidence="3">Protein kinase domain-containing protein</fullName>
    </submittedName>
</protein>
<dbReference type="PROSITE" id="PS50011">
    <property type="entry name" value="PROTEIN_KINASE_DOM"/>
    <property type="match status" value="1"/>
</dbReference>
<dbReference type="Pfam" id="PF07714">
    <property type="entry name" value="PK_Tyr_Ser-Thr"/>
    <property type="match status" value="1"/>
</dbReference>
<dbReference type="SUPFAM" id="SSF56112">
    <property type="entry name" value="Protein kinase-like (PK-like)"/>
    <property type="match status" value="1"/>
</dbReference>
<dbReference type="AlphaFoldDB" id="A0A914R865"/>
<evidence type="ECO:0000259" key="1">
    <source>
        <dbReference type="PROSITE" id="PS50011"/>
    </source>
</evidence>
<name>A0A914R865_PAREQ</name>
<dbReference type="Gene3D" id="1.10.510.10">
    <property type="entry name" value="Transferase(Phosphotransferase) domain 1"/>
    <property type="match status" value="1"/>
</dbReference>
<dbReference type="InterPro" id="IPR050122">
    <property type="entry name" value="RTK"/>
</dbReference>
<reference evidence="3" key="1">
    <citation type="submission" date="2022-11" db="UniProtKB">
        <authorList>
            <consortium name="WormBaseParasite"/>
        </authorList>
    </citation>
    <scope>IDENTIFICATION</scope>
</reference>
<dbReference type="PANTHER" id="PTHR24416">
    <property type="entry name" value="TYROSINE-PROTEIN KINASE RECEPTOR"/>
    <property type="match status" value="1"/>
</dbReference>
<dbReference type="InterPro" id="IPR011009">
    <property type="entry name" value="Kinase-like_dom_sf"/>
</dbReference>
<evidence type="ECO:0000313" key="2">
    <source>
        <dbReference type="Proteomes" id="UP000887564"/>
    </source>
</evidence>
<dbReference type="InterPro" id="IPR001245">
    <property type="entry name" value="Ser-Thr/Tyr_kinase_cat_dom"/>
</dbReference>
<dbReference type="GO" id="GO:0007169">
    <property type="term" value="P:cell surface receptor protein tyrosine kinase signaling pathway"/>
    <property type="evidence" value="ECO:0007669"/>
    <property type="project" value="TreeGrafter"/>
</dbReference>
<sequence>MDVARGVNPQGIFREGVFSCIVLYIVDEFYFLRFCKRAFATHVMSARRSTSHVRLARLSTFKSECLTRIKTEIQHDIRVFQSDVWSFGVLLWELFTFGEYPYSHVRDNDDLYDRLCKGQQLRKPNCTPMEMLVFEACRVLVSK</sequence>